<feature type="region of interest" description="Disordered" evidence="1">
    <location>
        <begin position="110"/>
        <end position="157"/>
    </location>
</feature>
<proteinExistence type="predicted"/>
<feature type="compositionally biased region" description="Basic and acidic residues" evidence="1">
    <location>
        <begin position="10"/>
        <end position="21"/>
    </location>
</feature>
<reference evidence="2" key="1">
    <citation type="submission" date="2021-05" db="EMBL/GenBank/DDBJ databases">
        <authorList>
            <person name="Alioto T."/>
            <person name="Alioto T."/>
            <person name="Gomez Garrido J."/>
        </authorList>
    </citation>
    <scope>NUCLEOTIDE SEQUENCE</scope>
</reference>
<evidence type="ECO:0000313" key="2">
    <source>
        <dbReference type="EMBL" id="CAG6506322.1"/>
    </source>
</evidence>
<sequence length="280" mass="31628">MPRGVHRYRAGREGQQDTPDRFAEPAAVHLPADFDRAHDLAVQASAGLVASRDRTGRHLRPHRGCHHPVRRHNDAHHARDGRPAAGRPLQPEPSAGHALVALSRQARTGRRQLPPNAGAGQQNLLVLVPRRGGQTRGERDRPEGHLRSGDFLQHHPPANHLPRRVQLEAEILFPQPWSHPHICHNRNDTVGVPDRCPDVRVRPDDAKSECQLHLPGHVVLWRADFPNRSAHHSGHIQRYARGRQFVRAGLWRECTERCGFACTERCHSKLRRALLEQRGL</sequence>
<evidence type="ECO:0000256" key="1">
    <source>
        <dbReference type="SAM" id="MobiDB-lite"/>
    </source>
</evidence>
<dbReference type="EMBL" id="HBUE01153399">
    <property type="protein sequence ID" value="CAG6506324.1"/>
    <property type="molecule type" value="Transcribed_RNA"/>
</dbReference>
<name>A0A8D8GDW1_CULPI</name>
<dbReference type="AlphaFoldDB" id="A0A8D8GDW1"/>
<dbReference type="EMBL" id="HBUE01258438">
    <property type="protein sequence ID" value="CAG6557638.1"/>
    <property type="molecule type" value="Transcribed_RNA"/>
</dbReference>
<feature type="compositionally biased region" description="Basic and acidic residues" evidence="1">
    <location>
        <begin position="71"/>
        <end position="82"/>
    </location>
</feature>
<feature type="compositionally biased region" description="Basic and acidic residues" evidence="1">
    <location>
        <begin position="136"/>
        <end position="148"/>
    </location>
</feature>
<dbReference type="EMBL" id="HBUE01258439">
    <property type="protein sequence ID" value="CAG6557640.1"/>
    <property type="molecule type" value="Transcribed_RNA"/>
</dbReference>
<feature type="region of interest" description="Disordered" evidence="1">
    <location>
        <begin position="1"/>
        <end position="21"/>
    </location>
</feature>
<protein>
    <submittedName>
        <fullName evidence="2">(northern house mosquito) hypothetical protein</fullName>
    </submittedName>
</protein>
<organism evidence="2">
    <name type="scientific">Culex pipiens</name>
    <name type="common">House mosquito</name>
    <dbReference type="NCBI Taxonomy" id="7175"/>
    <lineage>
        <taxon>Eukaryota</taxon>
        <taxon>Metazoa</taxon>
        <taxon>Ecdysozoa</taxon>
        <taxon>Arthropoda</taxon>
        <taxon>Hexapoda</taxon>
        <taxon>Insecta</taxon>
        <taxon>Pterygota</taxon>
        <taxon>Neoptera</taxon>
        <taxon>Endopterygota</taxon>
        <taxon>Diptera</taxon>
        <taxon>Nematocera</taxon>
        <taxon>Culicoidea</taxon>
        <taxon>Culicidae</taxon>
        <taxon>Culicinae</taxon>
        <taxon>Culicini</taxon>
        <taxon>Culex</taxon>
        <taxon>Culex</taxon>
    </lineage>
</organism>
<accession>A0A8D8GDW1</accession>
<dbReference type="EMBL" id="HBUE01153402">
    <property type="protein sequence ID" value="CAG6506326.1"/>
    <property type="molecule type" value="Transcribed_RNA"/>
</dbReference>
<feature type="compositionally biased region" description="Basic residues" evidence="1">
    <location>
        <begin position="57"/>
        <end position="70"/>
    </location>
</feature>
<dbReference type="EMBL" id="HBUE01153398">
    <property type="protein sequence ID" value="CAG6506322.1"/>
    <property type="molecule type" value="Transcribed_RNA"/>
</dbReference>
<feature type="region of interest" description="Disordered" evidence="1">
    <location>
        <begin position="48"/>
        <end position="94"/>
    </location>
</feature>
<dbReference type="EMBL" id="HBUE01258442">
    <property type="protein sequence ID" value="CAG6557642.1"/>
    <property type="molecule type" value="Transcribed_RNA"/>
</dbReference>